<sequence>MYLGASADTTGHSSPPRPQRAGSVIAHWFITTATSPHPGWFSPTTASPRRDKHSSVPFFPTLLPASMATQAAAAARSPLATAQAAWPPWMRRRGSVLLLLPAVLLVGALLHAVAPKVPHLLAGHGAEVRAVDAFGFVTTRASDDAGALAEGIAAHDCAALGRRVEPAWVDREAAVASIPEFLSLYAGRQVKENAGGMRADHSFGLFTVVRALQPKVFIESGVFKAHASWLVSAALPGTKIVSIDPNPQSCESARRGIAAAGGDPTLLLTCMTGEQFVDFAAIDWDSVLPGEDVAAARDSTLVLIDDHNSGPKRLMEASLRGFTHTIFDDNYSPTMKGDIYSVKQACARSDAVRAAWSGDMTDRFATVRSRGIPWSRHIAAGDAMASLIDEYYELPPLATFNLSQQTRVSESETAPPLVSTLNMWQSTGLSALPLEEYSAHTHIAYVKLR</sequence>
<evidence type="ECO:0000313" key="2">
    <source>
        <dbReference type="Proteomes" id="UP000798662"/>
    </source>
</evidence>
<reference evidence="1" key="1">
    <citation type="submission" date="2019-11" db="EMBL/GenBank/DDBJ databases">
        <title>Nori genome reveals adaptations in red seaweeds to the harsh intertidal environment.</title>
        <authorList>
            <person name="Wang D."/>
            <person name="Mao Y."/>
        </authorList>
    </citation>
    <scope>NUCLEOTIDE SEQUENCE</scope>
    <source>
        <tissue evidence="1">Gametophyte</tissue>
    </source>
</reference>
<accession>A0ACC3BZC2</accession>
<protein>
    <submittedName>
        <fullName evidence="1">Uncharacterized protein</fullName>
    </submittedName>
</protein>
<organism evidence="1 2">
    <name type="scientific">Pyropia yezoensis</name>
    <name type="common">Susabi-nori</name>
    <name type="synonym">Porphyra yezoensis</name>
    <dbReference type="NCBI Taxonomy" id="2788"/>
    <lineage>
        <taxon>Eukaryota</taxon>
        <taxon>Rhodophyta</taxon>
        <taxon>Bangiophyceae</taxon>
        <taxon>Bangiales</taxon>
        <taxon>Bangiaceae</taxon>
        <taxon>Pyropia</taxon>
    </lineage>
</organism>
<evidence type="ECO:0000313" key="1">
    <source>
        <dbReference type="EMBL" id="KAK1863215.1"/>
    </source>
</evidence>
<proteinExistence type="predicted"/>
<name>A0ACC3BZC2_PYRYE</name>
<comment type="caution">
    <text evidence="1">The sequence shown here is derived from an EMBL/GenBank/DDBJ whole genome shotgun (WGS) entry which is preliminary data.</text>
</comment>
<keyword evidence="2" id="KW-1185">Reference proteome</keyword>
<dbReference type="Proteomes" id="UP000798662">
    <property type="component" value="Chromosome 2"/>
</dbReference>
<gene>
    <name evidence="1" type="ORF">I4F81_005776</name>
</gene>
<dbReference type="EMBL" id="CM020619">
    <property type="protein sequence ID" value="KAK1863215.1"/>
    <property type="molecule type" value="Genomic_DNA"/>
</dbReference>